<gene>
    <name evidence="2" type="ORF">METZ01_LOCUS451104</name>
</gene>
<keyword evidence="1" id="KW-0812">Transmembrane</keyword>
<reference evidence="2" key="1">
    <citation type="submission" date="2018-05" db="EMBL/GenBank/DDBJ databases">
        <authorList>
            <person name="Lanie J.A."/>
            <person name="Ng W.-L."/>
            <person name="Kazmierczak K.M."/>
            <person name="Andrzejewski T.M."/>
            <person name="Davidsen T.M."/>
            <person name="Wayne K.J."/>
            <person name="Tettelin H."/>
            <person name="Glass J.I."/>
            <person name="Rusch D."/>
            <person name="Podicherti R."/>
            <person name="Tsui H.-C.T."/>
            <person name="Winkler M.E."/>
        </authorList>
    </citation>
    <scope>NUCLEOTIDE SEQUENCE</scope>
</reference>
<protein>
    <submittedName>
        <fullName evidence="2">Uncharacterized protein</fullName>
    </submittedName>
</protein>
<organism evidence="2">
    <name type="scientific">marine metagenome</name>
    <dbReference type="NCBI Taxonomy" id="408172"/>
    <lineage>
        <taxon>unclassified sequences</taxon>
        <taxon>metagenomes</taxon>
        <taxon>ecological metagenomes</taxon>
    </lineage>
</organism>
<proteinExistence type="predicted"/>
<evidence type="ECO:0000313" key="2">
    <source>
        <dbReference type="EMBL" id="SVD98250.1"/>
    </source>
</evidence>
<sequence length="54" mass="6000">MIELYIILAVGTFLTQLFVNGTGLLWAIQMALLGPLLLPFVLVIEIFKAIAKRL</sequence>
<evidence type="ECO:0000256" key="1">
    <source>
        <dbReference type="SAM" id="Phobius"/>
    </source>
</evidence>
<dbReference type="EMBL" id="UINC01186161">
    <property type="protein sequence ID" value="SVD98250.1"/>
    <property type="molecule type" value="Genomic_DNA"/>
</dbReference>
<dbReference type="AlphaFoldDB" id="A0A382ZSH2"/>
<accession>A0A382ZSH2</accession>
<keyword evidence="1" id="KW-0472">Membrane</keyword>
<keyword evidence="1" id="KW-1133">Transmembrane helix</keyword>
<feature type="transmembrane region" description="Helical" evidence="1">
    <location>
        <begin position="24"/>
        <end position="47"/>
    </location>
</feature>
<name>A0A382ZSH2_9ZZZZ</name>